<keyword evidence="4" id="KW-0032">Aminotransferase</keyword>
<dbReference type="Proteomes" id="UP000244925">
    <property type="component" value="Unassembled WGS sequence"/>
</dbReference>
<dbReference type="EMBL" id="PUBV01000019">
    <property type="protein sequence ID" value="PWB06822.1"/>
    <property type="molecule type" value="Genomic_DNA"/>
</dbReference>
<dbReference type="InterPro" id="IPR000653">
    <property type="entry name" value="DegT/StrS_aminotransferase"/>
</dbReference>
<dbReference type="SUPFAM" id="SSF53383">
    <property type="entry name" value="PLP-dependent transferases"/>
    <property type="match status" value="1"/>
</dbReference>
<keyword evidence="2 3" id="KW-0663">Pyridoxal phosphate</keyword>
<accession>A0A2V1IX59</accession>
<protein>
    <submittedName>
        <fullName evidence="4">DegT/DnrJ/EryC1/StrS family aminotransferase</fullName>
    </submittedName>
</protein>
<evidence type="ECO:0000256" key="1">
    <source>
        <dbReference type="PIRSR" id="PIRSR000390-1"/>
    </source>
</evidence>
<dbReference type="GO" id="GO:0030170">
    <property type="term" value="F:pyridoxal phosphate binding"/>
    <property type="evidence" value="ECO:0007669"/>
    <property type="project" value="TreeGrafter"/>
</dbReference>
<keyword evidence="4" id="KW-0808">Transferase</keyword>
<comment type="similarity">
    <text evidence="3">Belongs to the DegT/DnrJ/EryC1 family.</text>
</comment>
<dbReference type="PANTHER" id="PTHR30244">
    <property type="entry name" value="TRANSAMINASE"/>
    <property type="match status" value="1"/>
</dbReference>
<dbReference type="InterPro" id="IPR015421">
    <property type="entry name" value="PyrdxlP-dep_Trfase_major"/>
</dbReference>
<proteinExistence type="inferred from homology"/>
<comment type="caution">
    <text evidence="4">The sequence shown here is derived from an EMBL/GenBank/DDBJ whole genome shotgun (WGS) entry which is preliminary data.</text>
</comment>
<dbReference type="Pfam" id="PF01041">
    <property type="entry name" value="DegT_DnrJ_EryC1"/>
    <property type="match status" value="1"/>
</dbReference>
<evidence type="ECO:0000313" key="4">
    <source>
        <dbReference type="EMBL" id="PWB06822.1"/>
    </source>
</evidence>
<feature type="active site" description="Proton acceptor" evidence="1">
    <location>
        <position position="189"/>
    </location>
</feature>
<dbReference type="InterPro" id="IPR015422">
    <property type="entry name" value="PyrdxlP-dep_Trfase_small"/>
</dbReference>
<evidence type="ECO:0000256" key="2">
    <source>
        <dbReference type="PIRSR" id="PIRSR000390-2"/>
    </source>
</evidence>
<dbReference type="InterPro" id="IPR015424">
    <property type="entry name" value="PyrdxlP-dep_Trfase"/>
</dbReference>
<sequence length="377" mass="40467">MRMVDLYGQYLSVKDEIDAAMGEVMRDCSFVRGPQTALLEEELAAWTGVGHCVTCGSGTDALLLAMTAIGVGSGDEVIVPAFTFGAVAETVAMRGATPVFADVDPLTFNIDSSSVERLISGRTRAVVAVHMFGQPCDMPPLFELARRHGFVVVEDNAQSLGARCRSESGAMARAGSVGLIGCTSFFPTKVLGCYGDGGAVMTDDGELAQRIRMIANHGQSPKYNYLTVGINSRLDTLQAAVLRVKLRHLHDWIEARIAAAERYDAALKGVAGVECPVRAGGVAHVYHQYTLRVDPSLRDGLRAFLADRGIESMVYYPSLLNDQEAYRDISRCDGDMRGARRLPASVLSLPICSHIGVAAQARVMAAVKEYFGVAEAL</sequence>
<dbReference type="Gene3D" id="3.40.640.10">
    <property type="entry name" value="Type I PLP-dependent aspartate aminotransferase-like (Major domain)"/>
    <property type="match status" value="1"/>
</dbReference>
<dbReference type="PANTHER" id="PTHR30244:SF42">
    <property type="entry name" value="UDP-2-ACETAMIDO-2-DEOXY-3-OXO-D-GLUCURONATE AMINOTRANSFERASE"/>
    <property type="match status" value="1"/>
</dbReference>
<keyword evidence="5" id="KW-1185">Reference proteome</keyword>
<evidence type="ECO:0000313" key="5">
    <source>
        <dbReference type="Proteomes" id="UP000244925"/>
    </source>
</evidence>
<gene>
    <name evidence="4" type="ORF">C5O25_09120</name>
</gene>
<reference evidence="5" key="1">
    <citation type="submission" date="2018-02" db="EMBL/GenBank/DDBJ databases">
        <authorList>
            <person name="Clavel T."/>
            <person name="Strowig T."/>
        </authorList>
    </citation>
    <scope>NUCLEOTIDE SEQUENCE [LARGE SCALE GENOMIC DNA]</scope>
    <source>
        <strain evidence="5">DSM 100764</strain>
    </source>
</reference>
<dbReference type="Gene3D" id="3.90.1150.10">
    <property type="entry name" value="Aspartate Aminotransferase, domain 1"/>
    <property type="match status" value="1"/>
</dbReference>
<dbReference type="AlphaFoldDB" id="A0A2V1IX59"/>
<evidence type="ECO:0000256" key="3">
    <source>
        <dbReference type="RuleBase" id="RU004508"/>
    </source>
</evidence>
<dbReference type="GO" id="GO:0000271">
    <property type="term" value="P:polysaccharide biosynthetic process"/>
    <property type="evidence" value="ECO:0007669"/>
    <property type="project" value="TreeGrafter"/>
</dbReference>
<organism evidence="4 5">
    <name type="scientific">Paramuribaculum intestinale</name>
    <dbReference type="NCBI Taxonomy" id="2094151"/>
    <lineage>
        <taxon>Bacteria</taxon>
        <taxon>Pseudomonadati</taxon>
        <taxon>Bacteroidota</taxon>
        <taxon>Bacteroidia</taxon>
        <taxon>Bacteroidales</taxon>
        <taxon>Muribaculaceae</taxon>
        <taxon>Paramuribaculum</taxon>
    </lineage>
</organism>
<dbReference type="CDD" id="cd00616">
    <property type="entry name" value="AHBA_syn"/>
    <property type="match status" value="1"/>
</dbReference>
<dbReference type="GO" id="GO:0008483">
    <property type="term" value="F:transaminase activity"/>
    <property type="evidence" value="ECO:0007669"/>
    <property type="project" value="UniProtKB-KW"/>
</dbReference>
<name>A0A2V1IX59_9BACT</name>
<dbReference type="PIRSF" id="PIRSF000390">
    <property type="entry name" value="PLP_StrS"/>
    <property type="match status" value="1"/>
</dbReference>
<feature type="modified residue" description="N6-(pyridoxal phosphate)lysine" evidence="2">
    <location>
        <position position="189"/>
    </location>
</feature>